<evidence type="ECO:0000313" key="1">
    <source>
        <dbReference type="EMBL" id="KKL63419.1"/>
    </source>
</evidence>
<gene>
    <name evidence="1" type="ORF">LCGC14_2175320</name>
</gene>
<feature type="non-terminal residue" evidence="1">
    <location>
        <position position="1"/>
    </location>
</feature>
<protein>
    <submittedName>
        <fullName evidence="1">Uncharacterized protein</fullName>
    </submittedName>
</protein>
<comment type="caution">
    <text evidence="1">The sequence shown here is derived from an EMBL/GenBank/DDBJ whole genome shotgun (WGS) entry which is preliminary data.</text>
</comment>
<name>A0A0F9DNY4_9ZZZZ</name>
<reference evidence="1" key="1">
    <citation type="journal article" date="2015" name="Nature">
        <title>Complex archaea that bridge the gap between prokaryotes and eukaryotes.</title>
        <authorList>
            <person name="Spang A."/>
            <person name="Saw J.H."/>
            <person name="Jorgensen S.L."/>
            <person name="Zaremba-Niedzwiedzka K."/>
            <person name="Martijn J."/>
            <person name="Lind A.E."/>
            <person name="van Eijk R."/>
            <person name="Schleper C."/>
            <person name="Guy L."/>
            <person name="Ettema T.J."/>
        </authorList>
    </citation>
    <scope>NUCLEOTIDE SEQUENCE</scope>
</reference>
<dbReference type="AlphaFoldDB" id="A0A0F9DNY4"/>
<proteinExistence type="predicted"/>
<accession>A0A0F9DNY4</accession>
<dbReference type="EMBL" id="LAZR01028178">
    <property type="protein sequence ID" value="KKL63419.1"/>
    <property type="molecule type" value="Genomic_DNA"/>
</dbReference>
<organism evidence="1">
    <name type="scientific">marine sediment metagenome</name>
    <dbReference type="NCBI Taxonomy" id="412755"/>
    <lineage>
        <taxon>unclassified sequences</taxon>
        <taxon>metagenomes</taxon>
        <taxon>ecological metagenomes</taxon>
    </lineage>
</organism>
<sequence length="68" mass="6812">GAQGTNTVTLDTDFADTNFVVAASCGQSVANNAVPSPNGAGAFSIFARDVEAAAAIDDTLYQLVAFGD</sequence>